<evidence type="ECO:0000256" key="5">
    <source>
        <dbReference type="ARBA" id="ARBA00022801"/>
    </source>
</evidence>
<sequence length="246" mass="28863">MSDYNNTHSNNTNDDLYDDDYITYEETNDDDYIDDDVLDPELDDFDIYRQNHSTNKKSSLNKQKPKLNPFVEEALSIIKLIAVAFIIAFIFTQYIIVNAEVPTGSMKNTIMEGDRLIGFRLSYLFSKPERGDVIIFKYPDDEKQNFVKRVIGIPGDVVQIIHGKVYVNGNELDEPYLREPMNDNEEEQVFVVPEGHYFVMGDNRNDSLDSRYWKTSNYVSEKKILAKVIFRYYNQSRHKINFKLFN</sequence>
<dbReference type="PRINTS" id="PR00727">
    <property type="entry name" value="LEADERPTASE"/>
</dbReference>
<organism evidence="8 9">
    <name type="scientific">Lachnospira hominis</name>
    <name type="common">ex Liu et al. 2021</name>
    <dbReference type="NCBI Taxonomy" id="2763051"/>
    <lineage>
        <taxon>Bacteria</taxon>
        <taxon>Bacillati</taxon>
        <taxon>Bacillota</taxon>
        <taxon>Clostridia</taxon>
        <taxon>Lachnospirales</taxon>
        <taxon>Lachnospiraceae</taxon>
        <taxon>Lachnospira</taxon>
    </lineage>
</organism>
<feature type="domain" description="Peptidase S26" evidence="7">
    <location>
        <begin position="76"/>
        <end position="233"/>
    </location>
</feature>
<evidence type="ECO:0000256" key="1">
    <source>
        <dbReference type="ARBA" id="ARBA00000677"/>
    </source>
</evidence>
<dbReference type="Proteomes" id="UP000628463">
    <property type="component" value="Unassembled WGS sequence"/>
</dbReference>
<dbReference type="RefSeq" id="WP_021865942.1">
    <property type="nucleotide sequence ID" value="NZ_JACOPD010000002.1"/>
</dbReference>
<comment type="similarity">
    <text evidence="3 6">Belongs to the peptidase S26 family.</text>
</comment>
<gene>
    <name evidence="8" type="primary">lepB</name>
    <name evidence="8" type="ORF">H8S01_03395</name>
</gene>
<dbReference type="PANTHER" id="PTHR43390:SF1">
    <property type="entry name" value="CHLOROPLAST PROCESSING PEPTIDASE"/>
    <property type="match status" value="1"/>
</dbReference>
<dbReference type="Pfam" id="PF10502">
    <property type="entry name" value="Peptidase_S26"/>
    <property type="match status" value="1"/>
</dbReference>
<dbReference type="PANTHER" id="PTHR43390">
    <property type="entry name" value="SIGNAL PEPTIDASE I"/>
    <property type="match status" value="1"/>
</dbReference>
<comment type="catalytic activity">
    <reaction evidence="1 6">
        <text>Cleavage of hydrophobic, N-terminal signal or leader sequences from secreted and periplasmic proteins.</text>
        <dbReference type="EC" id="3.4.21.89"/>
    </reaction>
</comment>
<dbReference type="NCBIfam" id="TIGR02227">
    <property type="entry name" value="sigpep_I_bact"/>
    <property type="match status" value="1"/>
</dbReference>
<comment type="subcellular location">
    <subcellularLocation>
        <location evidence="2">Cell membrane</location>
        <topology evidence="2">Single-pass type II membrane protein</topology>
    </subcellularLocation>
    <subcellularLocation>
        <location evidence="6">Membrane</location>
        <topology evidence="6">Single-pass type II membrane protein</topology>
    </subcellularLocation>
</comment>
<evidence type="ECO:0000259" key="7">
    <source>
        <dbReference type="Pfam" id="PF10502"/>
    </source>
</evidence>
<dbReference type="Gene3D" id="2.10.109.10">
    <property type="entry name" value="Umud Fragment, subunit A"/>
    <property type="match status" value="1"/>
</dbReference>
<keyword evidence="6" id="KW-0472">Membrane</keyword>
<evidence type="ECO:0000256" key="3">
    <source>
        <dbReference type="ARBA" id="ARBA00009370"/>
    </source>
</evidence>
<dbReference type="InterPro" id="IPR019758">
    <property type="entry name" value="Pept_S26A_signal_pept_1_CS"/>
</dbReference>
<evidence type="ECO:0000256" key="2">
    <source>
        <dbReference type="ARBA" id="ARBA00004401"/>
    </source>
</evidence>
<dbReference type="CDD" id="cd06530">
    <property type="entry name" value="S26_SPase_I"/>
    <property type="match status" value="1"/>
</dbReference>
<proteinExistence type="inferred from homology"/>
<dbReference type="InterPro" id="IPR036286">
    <property type="entry name" value="LexA/Signal_pep-like_sf"/>
</dbReference>
<dbReference type="SUPFAM" id="SSF51306">
    <property type="entry name" value="LexA/Signal peptidase"/>
    <property type="match status" value="1"/>
</dbReference>
<accession>A0ABR7FXU1</accession>
<name>A0ABR7FXU1_9FIRM</name>
<evidence type="ECO:0000256" key="4">
    <source>
        <dbReference type="ARBA" id="ARBA00013208"/>
    </source>
</evidence>
<keyword evidence="9" id="KW-1185">Reference proteome</keyword>
<dbReference type="PROSITE" id="PS00761">
    <property type="entry name" value="SPASE_I_3"/>
    <property type="match status" value="1"/>
</dbReference>
<keyword evidence="6" id="KW-1133">Transmembrane helix</keyword>
<keyword evidence="6" id="KW-0812">Transmembrane</keyword>
<keyword evidence="5 6" id="KW-0378">Hydrolase</keyword>
<comment type="caution">
    <text evidence="8">The sequence shown here is derived from an EMBL/GenBank/DDBJ whole genome shotgun (WGS) entry which is preliminary data.</text>
</comment>
<dbReference type="EC" id="3.4.21.89" evidence="4 6"/>
<evidence type="ECO:0000313" key="9">
    <source>
        <dbReference type="Proteomes" id="UP000628463"/>
    </source>
</evidence>
<dbReference type="InterPro" id="IPR000223">
    <property type="entry name" value="Pept_S26A_signal_pept_1"/>
</dbReference>
<reference evidence="8 9" key="1">
    <citation type="submission" date="2020-08" db="EMBL/GenBank/DDBJ databases">
        <title>Genome public.</title>
        <authorList>
            <person name="Liu C."/>
            <person name="Sun Q."/>
        </authorList>
    </citation>
    <scope>NUCLEOTIDE SEQUENCE [LARGE SCALE GENOMIC DNA]</scope>
    <source>
        <strain evidence="8 9">NSJ-43</strain>
    </source>
</reference>
<evidence type="ECO:0000256" key="6">
    <source>
        <dbReference type="RuleBase" id="RU362042"/>
    </source>
</evidence>
<dbReference type="GO" id="GO:0009003">
    <property type="term" value="F:signal peptidase activity"/>
    <property type="evidence" value="ECO:0007669"/>
    <property type="project" value="UniProtKB-EC"/>
</dbReference>
<dbReference type="PROSITE" id="PS00760">
    <property type="entry name" value="SPASE_I_2"/>
    <property type="match status" value="1"/>
</dbReference>
<dbReference type="InterPro" id="IPR019533">
    <property type="entry name" value="Peptidase_S26"/>
</dbReference>
<protein>
    <recommendedName>
        <fullName evidence="4 6">Signal peptidase I</fullName>
        <ecNumber evidence="4 6">3.4.21.89</ecNumber>
    </recommendedName>
</protein>
<evidence type="ECO:0000313" key="8">
    <source>
        <dbReference type="EMBL" id="MBC5680007.1"/>
    </source>
</evidence>
<dbReference type="EMBL" id="JACOPD010000002">
    <property type="protein sequence ID" value="MBC5680007.1"/>
    <property type="molecule type" value="Genomic_DNA"/>
</dbReference>
<dbReference type="InterPro" id="IPR019757">
    <property type="entry name" value="Pept_S26A_signal_pept_1_Lys-AS"/>
</dbReference>
<keyword evidence="6" id="KW-0645">Protease</keyword>
<feature type="transmembrane region" description="Helical" evidence="6">
    <location>
        <begin position="74"/>
        <end position="97"/>
    </location>
</feature>